<dbReference type="InterPro" id="IPR000675">
    <property type="entry name" value="Cutinase/axe"/>
</dbReference>
<keyword evidence="7" id="KW-1185">Reference proteome</keyword>
<evidence type="ECO:0000313" key="6">
    <source>
        <dbReference type="Proteomes" id="UP000077671"/>
    </source>
</evidence>
<evidence type="ECO:0000313" key="4">
    <source>
        <dbReference type="EMBL" id="CAD6961120.1"/>
    </source>
</evidence>
<dbReference type="Pfam" id="PF01083">
    <property type="entry name" value="Cutinase"/>
    <property type="match status" value="1"/>
</dbReference>
<keyword evidence="2" id="KW-1015">Disulfide bond</keyword>
<evidence type="ECO:0000313" key="5">
    <source>
        <dbReference type="EMBL" id="KAE8256753.1"/>
    </source>
</evidence>
<dbReference type="AlphaFoldDB" id="A0A177UX04"/>
<keyword evidence="3" id="KW-0732">Signal</keyword>
<dbReference type="Proteomes" id="UP000836402">
    <property type="component" value="Unassembled WGS sequence"/>
</dbReference>
<evidence type="ECO:0008006" key="8">
    <source>
        <dbReference type="Google" id="ProtNLM"/>
    </source>
</evidence>
<dbReference type="Gene3D" id="3.40.50.1820">
    <property type="entry name" value="alpha/beta hydrolase"/>
    <property type="match status" value="1"/>
</dbReference>
<evidence type="ECO:0000313" key="7">
    <source>
        <dbReference type="Proteomes" id="UP000836402"/>
    </source>
</evidence>
<dbReference type="SMART" id="SM01110">
    <property type="entry name" value="Cutinase"/>
    <property type="match status" value="1"/>
</dbReference>
<protein>
    <recommendedName>
        <fullName evidence="8">Cutinase</fullName>
    </recommendedName>
</protein>
<name>A0A177UX04_9BASI</name>
<dbReference type="PANTHER" id="PTHR33630">
    <property type="entry name" value="CUTINASE RV1984C-RELATED-RELATED"/>
    <property type="match status" value="1"/>
</dbReference>
<organism evidence="5 6">
    <name type="scientific">Tilletia caries</name>
    <name type="common">wheat bunt fungus</name>
    <dbReference type="NCBI Taxonomy" id="13290"/>
    <lineage>
        <taxon>Eukaryota</taxon>
        <taxon>Fungi</taxon>
        <taxon>Dikarya</taxon>
        <taxon>Basidiomycota</taxon>
        <taxon>Ustilaginomycotina</taxon>
        <taxon>Exobasidiomycetes</taxon>
        <taxon>Tilletiales</taxon>
        <taxon>Tilletiaceae</taxon>
        <taxon>Tilletia</taxon>
    </lineage>
</organism>
<evidence type="ECO:0000256" key="3">
    <source>
        <dbReference type="SAM" id="SignalP"/>
    </source>
</evidence>
<dbReference type="PANTHER" id="PTHR33630:SF9">
    <property type="entry name" value="CUTINASE 4"/>
    <property type="match status" value="1"/>
</dbReference>
<dbReference type="SUPFAM" id="SSF53474">
    <property type="entry name" value="alpha/beta-Hydrolases"/>
    <property type="match status" value="1"/>
</dbReference>
<comment type="caution">
    <text evidence="5">The sequence shown here is derived from an EMBL/GenBank/DDBJ whole genome shotgun (WGS) entry which is preliminary data.</text>
</comment>
<proteinExistence type="predicted"/>
<evidence type="ECO:0000256" key="1">
    <source>
        <dbReference type="ARBA" id="ARBA00022801"/>
    </source>
</evidence>
<reference evidence="5" key="2">
    <citation type="journal article" date="2019" name="IMA Fungus">
        <title>Genome sequencing and comparison of five Tilletia species to identify candidate genes for the detection of regulated species infecting wheat.</title>
        <authorList>
            <person name="Nguyen H.D.T."/>
            <person name="Sultana T."/>
            <person name="Kesanakurti P."/>
            <person name="Hambleton S."/>
        </authorList>
    </citation>
    <scope>NUCLEOTIDE SEQUENCE</scope>
    <source>
        <strain evidence="5">DAOMC 238032</strain>
    </source>
</reference>
<sequence length="243" mass="25627">MFLATSTLLLALTLPFLIAAEAVSKPGASIPAPSCHKYVIVDSRGTGEGQGQHSQFSGMIQKTLSSLPGGISVSNPYPASSAPNSPSDGAAWLRNYLKQGVAACPRQKYALLGWSQGASVTWIGIEDLKKGDPVYHAIKAIVVVGDPFHLPNTLGNVDEMGHALTAGAEGFMSGGFADSTITRWAATGKVLDICYSGDAVCNRQAGGFANHGKYGGTAEVQTLGGQFLMQKLGFRMEHRKRRM</sequence>
<gene>
    <name evidence="5" type="ORF">A4X03_0g5090</name>
    <name evidence="4" type="ORF">JKIAZH3_G1637</name>
</gene>
<dbReference type="GO" id="GO:0052689">
    <property type="term" value="F:carboxylic ester hydrolase activity"/>
    <property type="evidence" value="ECO:0007669"/>
    <property type="project" value="UniProtKB-ARBA"/>
</dbReference>
<dbReference type="Proteomes" id="UP000077671">
    <property type="component" value="Unassembled WGS sequence"/>
</dbReference>
<reference evidence="4" key="3">
    <citation type="submission" date="2020-10" db="EMBL/GenBank/DDBJ databases">
        <authorList>
            <person name="Sedaghatjoo S."/>
        </authorList>
    </citation>
    <scope>NUCLEOTIDE SEQUENCE</scope>
    <source>
        <strain evidence="4">AZH3</strain>
    </source>
</reference>
<accession>A0A177UX04</accession>
<dbReference type="InterPro" id="IPR029058">
    <property type="entry name" value="AB_hydrolase_fold"/>
</dbReference>
<dbReference type="EMBL" id="CAJHJG010006942">
    <property type="protein sequence ID" value="CAD6961120.1"/>
    <property type="molecule type" value="Genomic_DNA"/>
</dbReference>
<feature type="signal peptide" evidence="3">
    <location>
        <begin position="1"/>
        <end position="22"/>
    </location>
</feature>
<dbReference type="EMBL" id="LWDD02000765">
    <property type="protein sequence ID" value="KAE8256753.1"/>
    <property type="molecule type" value="Genomic_DNA"/>
</dbReference>
<feature type="chain" id="PRO_5044550226" description="Cutinase" evidence="3">
    <location>
        <begin position="23"/>
        <end position="243"/>
    </location>
</feature>
<keyword evidence="1" id="KW-0378">Hydrolase</keyword>
<evidence type="ECO:0000256" key="2">
    <source>
        <dbReference type="ARBA" id="ARBA00023157"/>
    </source>
</evidence>
<reference evidence="5" key="1">
    <citation type="submission" date="2016-04" db="EMBL/GenBank/DDBJ databases">
        <authorList>
            <person name="Nguyen H.D."/>
            <person name="Kesanakurti P."/>
            <person name="Cullis J."/>
            <person name="Levesque C.A."/>
            <person name="Hambleton S."/>
        </authorList>
    </citation>
    <scope>NUCLEOTIDE SEQUENCE</scope>
    <source>
        <strain evidence="5">DAOMC 238032</strain>
    </source>
</reference>